<reference evidence="3" key="1">
    <citation type="journal article" date="2019" name="Int. J. Syst. Evol. Microbiol.">
        <title>The Global Catalogue of Microorganisms (GCM) 10K type strain sequencing project: providing services to taxonomists for standard genome sequencing and annotation.</title>
        <authorList>
            <consortium name="The Broad Institute Genomics Platform"/>
            <consortium name="The Broad Institute Genome Sequencing Center for Infectious Disease"/>
            <person name="Wu L."/>
            <person name="Ma J."/>
        </authorList>
    </citation>
    <scope>NUCLEOTIDE SEQUENCE [LARGE SCALE GENOMIC DNA]</scope>
    <source>
        <strain evidence="3">NBRC 102520</strain>
    </source>
</reference>
<dbReference type="PANTHER" id="PTHR22946">
    <property type="entry name" value="DIENELACTONE HYDROLASE DOMAIN-CONTAINING PROTEIN-RELATED"/>
    <property type="match status" value="1"/>
</dbReference>
<evidence type="ECO:0000313" key="3">
    <source>
        <dbReference type="Proteomes" id="UP001156905"/>
    </source>
</evidence>
<keyword evidence="3" id="KW-1185">Reference proteome</keyword>
<proteinExistence type="predicted"/>
<organism evidence="2 3">
    <name type="scientific">Bradyrhizobium iriomotense</name>
    <dbReference type="NCBI Taxonomy" id="441950"/>
    <lineage>
        <taxon>Bacteria</taxon>
        <taxon>Pseudomonadati</taxon>
        <taxon>Pseudomonadota</taxon>
        <taxon>Alphaproteobacteria</taxon>
        <taxon>Hyphomicrobiales</taxon>
        <taxon>Nitrobacteraceae</taxon>
        <taxon>Bradyrhizobium</taxon>
    </lineage>
</organism>
<evidence type="ECO:0000259" key="1">
    <source>
        <dbReference type="Pfam" id="PF12146"/>
    </source>
</evidence>
<dbReference type="InterPro" id="IPR029058">
    <property type="entry name" value="AB_hydrolase_fold"/>
</dbReference>
<dbReference type="EMBL" id="BSOW01000066">
    <property type="protein sequence ID" value="GLR92111.1"/>
    <property type="molecule type" value="Genomic_DNA"/>
</dbReference>
<evidence type="ECO:0000313" key="2">
    <source>
        <dbReference type="EMBL" id="GLR92111.1"/>
    </source>
</evidence>
<dbReference type="Gene3D" id="3.40.50.1820">
    <property type="entry name" value="alpha/beta hydrolase"/>
    <property type="match status" value="1"/>
</dbReference>
<dbReference type="SUPFAM" id="SSF53474">
    <property type="entry name" value="alpha/beta-Hydrolases"/>
    <property type="match status" value="1"/>
</dbReference>
<dbReference type="PANTHER" id="PTHR22946:SF12">
    <property type="entry name" value="CONIDIAL PIGMENT BIOSYNTHESIS PROTEIN AYG1 (AFU_ORTHOLOGUE AFUA_2G17550)"/>
    <property type="match status" value="1"/>
</dbReference>
<feature type="domain" description="Serine aminopeptidase S33" evidence="1">
    <location>
        <begin position="140"/>
        <end position="263"/>
    </location>
</feature>
<dbReference type="InterPro" id="IPR050261">
    <property type="entry name" value="FrsA_esterase"/>
</dbReference>
<comment type="caution">
    <text evidence="2">The sequence shown here is derived from an EMBL/GenBank/DDBJ whole genome shotgun (WGS) entry which is preliminary data.</text>
</comment>
<name>A0ABQ6BE38_9BRAD</name>
<dbReference type="Pfam" id="PF12146">
    <property type="entry name" value="Hydrolase_4"/>
    <property type="match status" value="1"/>
</dbReference>
<dbReference type="Proteomes" id="UP001156905">
    <property type="component" value="Unassembled WGS sequence"/>
</dbReference>
<protein>
    <recommendedName>
        <fullName evidence="1">Serine aminopeptidase S33 domain-containing protein</fullName>
    </recommendedName>
</protein>
<gene>
    <name evidence="2" type="ORF">GCM10007857_88300</name>
</gene>
<accession>A0ABQ6BE38</accession>
<sequence length="352" mass="38575">MALSEEQTKEIEALCRAMSITRMIDYGMTREKALLAHQRVREGSRWDLVLEAIAHEDELRADAAHDAVTACESWHAAAVSLIFAQMAFNADSDRKRELYRRMTRCFARFAALSKYPATKVEVPYRQGTLFGWHFLPVGERTRASVIVLGGMSGWSTAYRSMAEALCLRGIDCFLVDGPGQGESRLEGGIHADDDVAGGLSRFVDLALMRSPGEKIGLWGNSYGGLLAALTAIRDSRVHACCINGAPPRTEVPPFRTAQEQLAAMFGCRDPDLLTERVSALVFEGRRAPIACATLVLEGGADALVKPGSQSAFLEGNPRSRLKSWPDGEHTIYNHADERNALVGDWFSAVLTT</sequence>
<dbReference type="InterPro" id="IPR022742">
    <property type="entry name" value="Hydrolase_4"/>
</dbReference>